<proteinExistence type="predicted"/>
<comment type="caution">
    <text evidence="2">The sequence shown here is derived from an EMBL/GenBank/DDBJ whole genome shotgun (WGS) entry which is preliminary data.</text>
</comment>
<sequence length="467" mass="49665">MSKTLLHLAVCALCSVSAVAQTTKDAAIYAPTATGEQLTNLYLNSAILNGGNAVLPGGVAGDARGMAVVNGKMYVCNRDAEGSKLIELDARTGALLRKIELPADMWKEGEKALGFICNDVQVDNAGHIFVSNMATEMRGDGAAHTFRVNYVDVTKTPVEYKTVLNATLPATLPKAMRIDTYDLYGDILNGDGIIMLPVSGNEAGAGNTVIKYTVTSGVADAANPQTIVLTKFNPEKAVASGAAPRINIIDNDLFYHDGFNTMPMLYDMNGAVVDGFQNNKPLTPASTGQNGVTEFELNGSYYLIVASTNTDDKEAPQAFDIFKFKDEGRSFADMTLLYRFPQAGLGGVGNAVRTALPRVEIIDGEGGHKKALINIYAYRNGYGGYEFVNNVSTGITKVEGEQLDYTVSGNVITVNGAAKAISLYNVIGQRVAETVNGQTVKAPARGVYVLNVQGKNGNTKTVKVVID</sequence>
<organism evidence="2 3">
    <name type="scientific">Hoylesella loescheii DSM 19665 = JCM 12249 = ATCC 15930</name>
    <dbReference type="NCBI Taxonomy" id="1122985"/>
    <lineage>
        <taxon>Bacteria</taxon>
        <taxon>Pseudomonadati</taxon>
        <taxon>Bacteroidota</taxon>
        <taxon>Bacteroidia</taxon>
        <taxon>Bacteroidales</taxon>
        <taxon>Prevotellaceae</taxon>
        <taxon>Hoylesella</taxon>
    </lineage>
</organism>
<evidence type="ECO:0000313" key="2">
    <source>
        <dbReference type="EMBL" id="KDR52160.1"/>
    </source>
</evidence>
<feature type="signal peptide" evidence="1">
    <location>
        <begin position="1"/>
        <end position="20"/>
    </location>
</feature>
<dbReference type="AlphaFoldDB" id="A0A069QHE1"/>
<evidence type="ECO:0000256" key="1">
    <source>
        <dbReference type="SAM" id="SignalP"/>
    </source>
</evidence>
<dbReference type="PATRIC" id="fig|1122985.7.peg.1859"/>
<evidence type="ECO:0008006" key="4">
    <source>
        <dbReference type="Google" id="ProtNLM"/>
    </source>
</evidence>
<reference evidence="2 3" key="1">
    <citation type="submission" date="2013-08" db="EMBL/GenBank/DDBJ databases">
        <authorList>
            <person name="Weinstock G."/>
            <person name="Sodergren E."/>
            <person name="Wylie T."/>
            <person name="Fulton L."/>
            <person name="Fulton R."/>
            <person name="Fronick C."/>
            <person name="O'Laughlin M."/>
            <person name="Godfrey J."/>
            <person name="Miner T."/>
            <person name="Herter B."/>
            <person name="Appelbaum E."/>
            <person name="Cordes M."/>
            <person name="Lek S."/>
            <person name="Wollam A."/>
            <person name="Pepin K.H."/>
            <person name="Palsikar V.B."/>
            <person name="Mitreva M."/>
            <person name="Wilson R.K."/>
        </authorList>
    </citation>
    <scope>NUCLEOTIDE SEQUENCE [LARGE SCALE GENOMIC DNA]</scope>
    <source>
        <strain evidence="2 3">ATCC 15930</strain>
    </source>
</reference>
<dbReference type="EMBL" id="JNGW01000076">
    <property type="protein sequence ID" value="KDR52160.1"/>
    <property type="molecule type" value="Genomic_DNA"/>
</dbReference>
<feature type="chain" id="PRO_5001665321" description="Secretion system C-terminal sorting domain-containing protein" evidence="1">
    <location>
        <begin position="21"/>
        <end position="467"/>
    </location>
</feature>
<evidence type="ECO:0000313" key="3">
    <source>
        <dbReference type="Proteomes" id="UP000027442"/>
    </source>
</evidence>
<protein>
    <recommendedName>
        <fullName evidence="4">Secretion system C-terminal sorting domain-containing protein</fullName>
    </recommendedName>
</protein>
<gene>
    <name evidence="2" type="ORF">HMPREF1991_01785</name>
</gene>
<keyword evidence="1" id="KW-0732">Signal</keyword>
<dbReference type="Proteomes" id="UP000027442">
    <property type="component" value="Unassembled WGS sequence"/>
</dbReference>
<dbReference type="HOGENOM" id="CLU_574481_0_0_10"/>
<dbReference type="SUPFAM" id="SSF50998">
    <property type="entry name" value="Quinoprotein alcohol dehydrogenase-like"/>
    <property type="match status" value="1"/>
</dbReference>
<dbReference type="InterPro" id="IPR011047">
    <property type="entry name" value="Quinoprotein_ADH-like_sf"/>
</dbReference>
<dbReference type="eggNOG" id="ENOG5033NKD">
    <property type="taxonomic scope" value="Bacteria"/>
</dbReference>
<accession>A0A069QHE1</accession>
<dbReference type="RefSeq" id="WP_018967632.1">
    <property type="nucleotide sequence ID" value="NZ_KB899216.1"/>
</dbReference>
<name>A0A069QHE1_HOYLO</name>
<keyword evidence="3" id="KW-1185">Reference proteome</keyword>